<dbReference type="InterPro" id="IPR008331">
    <property type="entry name" value="Ferritin_DPS_dom"/>
</dbReference>
<reference evidence="8" key="1">
    <citation type="submission" date="2020-01" db="EMBL/GenBank/DDBJ databases">
        <title>Genome Sequencing of Three Apophysomyces-Like Fungal Strains Confirms a Novel Fungal Genus in the Mucoromycota with divergent Burkholderia-like Endosymbiotic Bacteria.</title>
        <authorList>
            <person name="Stajich J.E."/>
            <person name="Macias A.M."/>
            <person name="Carter-House D."/>
            <person name="Lovett B."/>
            <person name="Kasson L.R."/>
            <person name="Berry K."/>
            <person name="Grigoriev I."/>
            <person name="Chang Y."/>
            <person name="Spatafora J."/>
            <person name="Kasson M.T."/>
        </authorList>
    </citation>
    <scope>NUCLEOTIDE SEQUENCE</scope>
    <source>
        <strain evidence="8">NRRL A-21654</strain>
    </source>
</reference>
<proteinExistence type="inferred from homology"/>
<accession>A0A8H7EL92</accession>
<dbReference type="Gene3D" id="1.20.1260.10">
    <property type="match status" value="1"/>
</dbReference>
<dbReference type="PANTHER" id="PTHR11431">
    <property type="entry name" value="FERRITIN"/>
    <property type="match status" value="1"/>
</dbReference>
<dbReference type="SUPFAM" id="SSF47240">
    <property type="entry name" value="Ferritin-like"/>
    <property type="match status" value="1"/>
</dbReference>
<dbReference type="GO" id="GO:0005737">
    <property type="term" value="C:cytoplasm"/>
    <property type="evidence" value="ECO:0007669"/>
    <property type="project" value="TreeGrafter"/>
</dbReference>
<evidence type="ECO:0000256" key="5">
    <source>
        <dbReference type="PIRSR" id="PIRSR601519-1"/>
    </source>
</evidence>
<dbReference type="Pfam" id="PF00210">
    <property type="entry name" value="Ferritin"/>
    <property type="match status" value="1"/>
</dbReference>
<dbReference type="InterPro" id="IPR012347">
    <property type="entry name" value="Ferritin-like"/>
</dbReference>
<dbReference type="GO" id="GO:0008198">
    <property type="term" value="F:ferrous iron binding"/>
    <property type="evidence" value="ECO:0007669"/>
    <property type="project" value="TreeGrafter"/>
</dbReference>
<gene>
    <name evidence="8" type="primary">FER3HCH</name>
    <name evidence="8" type="ORF">EC973_004843</name>
</gene>
<dbReference type="GO" id="GO:0006826">
    <property type="term" value="P:iron ion transport"/>
    <property type="evidence" value="ECO:0007669"/>
    <property type="project" value="InterPro"/>
</dbReference>
<organism evidence="8 9">
    <name type="scientific">Apophysomyces ossiformis</name>
    <dbReference type="NCBI Taxonomy" id="679940"/>
    <lineage>
        <taxon>Eukaryota</taxon>
        <taxon>Fungi</taxon>
        <taxon>Fungi incertae sedis</taxon>
        <taxon>Mucoromycota</taxon>
        <taxon>Mucoromycotina</taxon>
        <taxon>Mucoromycetes</taxon>
        <taxon>Mucorales</taxon>
        <taxon>Mucorineae</taxon>
        <taxon>Mucoraceae</taxon>
        <taxon>Apophysomyces</taxon>
    </lineage>
</organism>
<comment type="caution">
    <text evidence="8">The sequence shown here is derived from an EMBL/GenBank/DDBJ whole genome shotgun (WGS) entry which is preliminary data.</text>
</comment>
<dbReference type="PROSITE" id="PS50905">
    <property type="entry name" value="FERRITIN_LIKE"/>
    <property type="match status" value="1"/>
</dbReference>
<evidence type="ECO:0000259" key="7">
    <source>
        <dbReference type="PROSITE" id="PS50905"/>
    </source>
</evidence>
<dbReference type="GO" id="GO:0006879">
    <property type="term" value="P:intracellular iron ion homeostasis"/>
    <property type="evidence" value="ECO:0007669"/>
    <property type="project" value="UniProtKB-KW"/>
</dbReference>
<dbReference type="PANTHER" id="PTHR11431:SF75">
    <property type="entry name" value="FERRITIN"/>
    <property type="match status" value="1"/>
</dbReference>
<feature type="binding site" evidence="5">
    <location>
        <position position="106"/>
    </location>
    <ligand>
        <name>Fe cation</name>
        <dbReference type="ChEBI" id="CHEBI:24875"/>
        <label>1</label>
    </ligand>
</feature>
<dbReference type="InterPro" id="IPR001519">
    <property type="entry name" value="Ferritin"/>
</dbReference>
<comment type="function">
    <text evidence="6">Stores iron in a soluble, non-toxic, readily available form. Important for iron homeostasis. Iron is taken up in the ferrous form and deposited as ferric hydroxides after oxidation.</text>
</comment>
<sequence>MTSVSSLASQNYTIAAQDAINEQILVEQVAQNTYLSAAAYFGRDDVALPGLQKYFLEQVEQQGKRVQLLIDYQNMRGGAVTIKQVPEPTNAWASAQHAIETSLAIEKDINSSLLTLTGLAISNKDMQLKQHIKGTHLSKRVENIEKIAKAITQLQRVGGTGLGLHLWDAELYEHGLTV</sequence>
<dbReference type="GO" id="GO:0004322">
    <property type="term" value="F:ferroxidase activity"/>
    <property type="evidence" value="ECO:0007669"/>
    <property type="project" value="UniProtKB-EC"/>
</dbReference>
<keyword evidence="6" id="KW-0560">Oxidoreductase</keyword>
<evidence type="ECO:0000256" key="3">
    <source>
        <dbReference type="ARBA" id="ARBA00022723"/>
    </source>
</evidence>
<feature type="binding site" evidence="5">
    <location>
        <position position="27"/>
    </location>
    <ligand>
        <name>Fe cation</name>
        <dbReference type="ChEBI" id="CHEBI:24875"/>
        <label>1</label>
    </ligand>
</feature>
<protein>
    <recommendedName>
        <fullName evidence="6">Ferritin</fullName>
        <ecNumber evidence="6">1.16.3.1</ecNumber>
    </recommendedName>
</protein>
<evidence type="ECO:0000313" key="8">
    <source>
        <dbReference type="EMBL" id="KAF7721343.1"/>
    </source>
</evidence>
<evidence type="ECO:0000256" key="2">
    <source>
        <dbReference type="ARBA" id="ARBA00022434"/>
    </source>
</evidence>
<dbReference type="InterPro" id="IPR009040">
    <property type="entry name" value="Ferritin-like_diiron"/>
</dbReference>
<keyword evidence="4 5" id="KW-0408">Iron</keyword>
<dbReference type="EMBL" id="JABAYA010000276">
    <property type="protein sequence ID" value="KAF7721343.1"/>
    <property type="molecule type" value="Genomic_DNA"/>
</dbReference>
<comment type="catalytic activity">
    <reaction evidence="6">
        <text>4 Fe(2+) + O2 + 4 H(+) = 4 Fe(3+) + 2 H2O</text>
        <dbReference type="Rhea" id="RHEA:11148"/>
        <dbReference type="ChEBI" id="CHEBI:15377"/>
        <dbReference type="ChEBI" id="CHEBI:15378"/>
        <dbReference type="ChEBI" id="CHEBI:15379"/>
        <dbReference type="ChEBI" id="CHEBI:29033"/>
        <dbReference type="ChEBI" id="CHEBI:29034"/>
        <dbReference type="EC" id="1.16.3.1"/>
    </reaction>
</comment>
<keyword evidence="9" id="KW-1185">Reference proteome</keyword>
<keyword evidence="3 5" id="KW-0479">Metal-binding</keyword>
<feature type="domain" description="Ferritin-like diiron" evidence="7">
    <location>
        <begin position="10"/>
        <end position="158"/>
    </location>
</feature>
<keyword evidence="2 6" id="KW-0409">Iron storage</keyword>
<dbReference type="GO" id="GO:0008199">
    <property type="term" value="F:ferric iron binding"/>
    <property type="evidence" value="ECO:0007669"/>
    <property type="project" value="InterPro"/>
</dbReference>
<name>A0A8H7EL92_9FUNG</name>
<evidence type="ECO:0000256" key="4">
    <source>
        <dbReference type="ARBA" id="ARBA00023004"/>
    </source>
</evidence>
<dbReference type="InterPro" id="IPR009078">
    <property type="entry name" value="Ferritin-like_SF"/>
</dbReference>
<dbReference type="CDD" id="cd01056">
    <property type="entry name" value="Euk_Ferritin"/>
    <property type="match status" value="1"/>
</dbReference>
<comment type="similarity">
    <text evidence="1 6">Belongs to the ferritin family.</text>
</comment>
<dbReference type="Proteomes" id="UP000605846">
    <property type="component" value="Unassembled WGS sequence"/>
</dbReference>
<evidence type="ECO:0000313" key="9">
    <source>
        <dbReference type="Proteomes" id="UP000605846"/>
    </source>
</evidence>
<evidence type="ECO:0000256" key="6">
    <source>
        <dbReference type="RuleBase" id="RU361145"/>
    </source>
</evidence>
<evidence type="ECO:0000256" key="1">
    <source>
        <dbReference type="ARBA" id="ARBA00007513"/>
    </source>
</evidence>
<dbReference type="OrthoDB" id="186462at2759"/>
<dbReference type="EC" id="1.16.3.1" evidence="6"/>
<dbReference type="AlphaFoldDB" id="A0A8H7EL92"/>